<dbReference type="AlphaFoldDB" id="A0A9W4UQG9"/>
<dbReference type="OrthoDB" id="5222339at2759"/>
<organism evidence="2 3">
    <name type="scientific">Periconia digitata</name>
    <dbReference type="NCBI Taxonomy" id="1303443"/>
    <lineage>
        <taxon>Eukaryota</taxon>
        <taxon>Fungi</taxon>
        <taxon>Dikarya</taxon>
        <taxon>Ascomycota</taxon>
        <taxon>Pezizomycotina</taxon>
        <taxon>Dothideomycetes</taxon>
        <taxon>Pleosporomycetidae</taxon>
        <taxon>Pleosporales</taxon>
        <taxon>Massarineae</taxon>
        <taxon>Periconiaceae</taxon>
        <taxon>Periconia</taxon>
    </lineage>
</organism>
<evidence type="ECO:0000313" key="3">
    <source>
        <dbReference type="Proteomes" id="UP001152607"/>
    </source>
</evidence>
<accession>A0A9W4UQG9</accession>
<feature type="compositionally biased region" description="Acidic residues" evidence="1">
    <location>
        <begin position="540"/>
        <end position="560"/>
    </location>
</feature>
<evidence type="ECO:0008006" key="4">
    <source>
        <dbReference type="Google" id="ProtNLM"/>
    </source>
</evidence>
<feature type="region of interest" description="Disordered" evidence="1">
    <location>
        <begin position="1"/>
        <end position="143"/>
    </location>
</feature>
<feature type="region of interest" description="Disordered" evidence="1">
    <location>
        <begin position="256"/>
        <end position="275"/>
    </location>
</feature>
<name>A0A9W4UQG9_9PLEO</name>
<dbReference type="Proteomes" id="UP001152607">
    <property type="component" value="Unassembled WGS sequence"/>
</dbReference>
<feature type="compositionally biased region" description="Polar residues" evidence="1">
    <location>
        <begin position="69"/>
        <end position="79"/>
    </location>
</feature>
<evidence type="ECO:0000313" key="2">
    <source>
        <dbReference type="EMBL" id="CAI6339267.1"/>
    </source>
</evidence>
<dbReference type="EMBL" id="CAOQHR010000009">
    <property type="protein sequence ID" value="CAI6339267.1"/>
    <property type="molecule type" value="Genomic_DNA"/>
</dbReference>
<feature type="region of interest" description="Disordered" evidence="1">
    <location>
        <begin position="522"/>
        <end position="560"/>
    </location>
</feature>
<feature type="compositionally biased region" description="Low complexity" evidence="1">
    <location>
        <begin position="80"/>
        <end position="99"/>
    </location>
</feature>
<evidence type="ECO:0000256" key="1">
    <source>
        <dbReference type="SAM" id="MobiDB-lite"/>
    </source>
</evidence>
<dbReference type="Gene3D" id="3.30.160.20">
    <property type="match status" value="1"/>
</dbReference>
<proteinExistence type="predicted"/>
<protein>
    <recommendedName>
        <fullName evidence="4">DRBM domain-containing protein</fullName>
    </recommendedName>
</protein>
<comment type="caution">
    <text evidence="2">The sequence shown here is derived from an EMBL/GenBank/DDBJ whole genome shotgun (WGS) entry which is preliminary data.</text>
</comment>
<reference evidence="2" key="1">
    <citation type="submission" date="2023-01" db="EMBL/GenBank/DDBJ databases">
        <authorList>
            <person name="Van Ghelder C."/>
            <person name="Rancurel C."/>
        </authorList>
    </citation>
    <scope>NUCLEOTIDE SEQUENCE</scope>
    <source>
        <strain evidence="2">CNCM I-4278</strain>
    </source>
</reference>
<keyword evidence="3" id="KW-1185">Reference proteome</keyword>
<feature type="compositionally biased region" description="Low complexity" evidence="1">
    <location>
        <begin position="30"/>
        <end position="40"/>
    </location>
</feature>
<gene>
    <name evidence="2" type="ORF">PDIGIT_LOCUS12419</name>
</gene>
<dbReference type="SUPFAM" id="SSF54768">
    <property type="entry name" value="dsRNA-binding domain-like"/>
    <property type="match status" value="1"/>
</dbReference>
<sequence>MAPLDPANTMGPGQDLLQHLIIPYHPPFTRPSTGTSPSSPADNDSAGDNDSQDHPESQYWRYRGRFAQQALQPSSSMQAVNHSPTSTSPSVPVDPTVETGTALSLDDYLKAHPPPTPRSKSSVTHHPKPAKVTKSAKPAKPANATPVLVGARSSKHTIELHERYQALAIPQPEFTFQGSSVEGWWGSVTFRAILGADRSTQDDDVLDLPSEVKLNENGDVELFKRGPFTSKQETKEKLSEAALPVLAELESKGKVCKPPKKTKAKASAQGDQPEISKKEKEPIVNYVGQLLEFQRSNDASQPIYADYQLGSGFFCLATIDGYPEPFGSREPPYFSSKKAARQDAARHAVEHFKAEGLWPETFTEFGGIKKKKAAKSIAGDADAHAILLNSTSPAANLDSTASPGGSYAQRVAQLAGTLGLPTPQWQIEPSPAAPGFNTASCLFKNSAHPGPFGEVRHILGKKKAKEECARLTLDYLLGVKEQRMAFGRKMMEGVKGGETVQQVALSKPLGGDAEIEADVMMSRNEHKKQASQWRSYDGGADSETEDSEMGFEDAVEEMTS</sequence>